<dbReference type="AlphaFoldDB" id="A0AAU2V6A1"/>
<feature type="chain" id="PRO_5043827537" description="Secreted protein" evidence="1">
    <location>
        <begin position="22"/>
        <end position="86"/>
    </location>
</feature>
<sequence length="86" mass="8531">MRKLYKAAVAAAMLGSMSFIATGTATAQGADGRGGHHGHGSYCKSHDLNVDILGQVGILNGLLGNALNGEGNPGAQFDGVGSTCGD</sequence>
<accession>A0AAU2V6A1</accession>
<gene>
    <name evidence="2" type="ORF">OG549_21290</name>
</gene>
<dbReference type="EMBL" id="CP108318">
    <property type="protein sequence ID" value="WTW62983.1"/>
    <property type="molecule type" value="Genomic_DNA"/>
</dbReference>
<evidence type="ECO:0000313" key="2">
    <source>
        <dbReference type="EMBL" id="WTW62983.1"/>
    </source>
</evidence>
<reference evidence="2" key="1">
    <citation type="submission" date="2022-10" db="EMBL/GenBank/DDBJ databases">
        <title>The complete genomes of actinobacterial strains from the NBC collection.</title>
        <authorList>
            <person name="Joergensen T.S."/>
            <person name="Alvarez Arevalo M."/>
            <person name="Sterndorff E.B."/>
            <person name="Faurdal D."/>
            <person name="Vuksanovic O."/>
            <person name="Mourched A.-S."/>
            <person name="Charusanti P."/>
            <person name="Shaw S."/>
            <person name="Blin K."/>
            <person name="Weber T."/>
        </authorList>
    </citation>
    <scope>NUCLEOTIDE SEQUENCE</scope>
    <source>
        <strain evidence="2">NBC_00003</strain>
    </source>
</reference>
<proteinExistence type="predicted"/>
<feature type="signal peptide" evidence="1">
    <location>
        <begin position="1"/>
        <end position="21"/>
    </location>
</feature>
<keyword evidence="1" id="KW-0732">Signal</keyword>
<evidence type="ECO:0008006" key="3">
    <source>
        <dbReference type="Google" id="ProtNLM"/>
    </source>
</evidence>
<organism evidence="2">
    <name type="scientific">Streptomyces sp. NBC_00003</name>
    <dbReference type="NCBI Taxonomy" id="2903608"/>
    <lineage>
        <taxon>Bacteria</taxon>
        <taxon>Bacillati</taxon>
        <taxon>Actinomycetota</taxon>
        <taxon>Actinomycetes</taxon>
        <taxon>Kitasatosporales</taxon>
        <taxon>Streptomycetaceae</taxon>
        <taxon>Streptomyces</taxon>
    </lineage>
</organism>
<protein>
    <recommendedName>
        <fullName evidence="3">Secreted protein</fullName>
    </recommendedName>
</protein>
<evidence type="ECO:0000256" key="1">
    <source>
        <dbReference type="SAM" id="SignalP"/>
    </source>
</evidence>
<name>A0AAU2V6A1_9ACTN</name>